<organism evidence="4 5">
    <name type="scientific">Undibacterium flavidum</name>
    <dbReference type="NCBI Taxonomy" id="2762297"/>
    <lineage>
        <taxon>Bacteria</taxon>
        <taxon>Pseudomonadati</taxon>
        <taxon>Pseudomonadota</taxon>
        <taxon>Betaproteobacteria</taxon>
        <taxon>Burkholderiales</taxon>
        <taxon>Oxalobacteraceae</taxon>
        <taxon>Undibacterium</taxon>
    </lineage>
</organism>
<evidence type="ECO:0000256" key="1">
    <source>
        <dbReference type="ARBA" id="ARBA00007689"/>
    </source>
</evidence>
<dbReference type="Gene3D" id="3.30.70.1060">
    <property type="entry name" value="Dimeric alpha+beta barrel"/>
    <property type="match status" value="1"/>
</dbReference>
<name>A0ABR6Y9C9_9BURK</name>
<evidence type="ECO:0000313" key="4">
    <source>
        <dbReference type="EMBL" id="MBC3873238.1"/>
    </source>
</evidence>
<comment type="similarity">
    <text evidence="1">Belongs to the YciI family.</text>
</comment>
<dbReference type="InterPro" id="IPR011008">
    <property type="entry name" value="Dimeric_a/b-barrel"/>
</dbReference>
<keyword evidence="5" id="KW-1185">Reference proteome</keyword>
<dbReference type="Pfam" id="PF03795">
    <property type="entry name" value="YCII"/>
    <property type="match status" value="1"/>
</dbReference>
<dbReference type="EMBL" id="JACOGA010000005">
    <property type="protein sequence ID" value="MBC3873238.1"/>
    <property type="molecule type" value="Genomic_DNA"/>
</dbReference>
<reference evidence="4 5" key="1">
    <citation type="submission" date="2020-08" db="EMBL/GenBank/DDBJ databases">
        <title>Novel species isolated from subtropical streams in China.</title>
        <authorList>
            <person name="Lu H."/>
        </authorList>
    </citation>
    <scope>NUCLEOTIDE SEQUENCE [LARGE SCALE GENOMIC DNA]</scope>
    <source>
        <strain evidence="4 5">LX15W</strain>
    </source>
</reference>
<evidence type="ECO:0000313" key="5">
    <source>
        <dbReference type="Proteomes" id="UP000624279"/>
    </source>
</evidence>
<accession>A0ABR6Y9C9</accession>
<dbReference type="RefSeq" id="WP_186941277.1">
    <property type="nucleotide sequence ID" value="NZ_JACOGA010000005.1"/>
</dbReference>
<feature type="signal peptide" evidence="2">
    <location>
        <begin position="1"/>
        <end position="22"/>
    </location>
</feature>
<feature type="chain" id="PRO_5047130180" description="YCII-related domain-containing protein" evidence="2">
    <location>
        <begin position="23"/>
        <end position="150"/>
    </location>
</feature>
<dbReference type="SUPFAM" id="SSF54909">
    <property type="entry name" value="Dimeric alpha+beta barrel"/>
    <property type="match status" value="1"/>
</dbReference>
<proteinExistence type="inferred from homology"/>
<comment type="caution">
    <text evidence="4">The sequence shown here is derived from an EMBL/GenBank/DDBJ whole genome shotgun (WGS) entry which is preliminary data.</text>
</comment>
<gene>
    <name evidence="4" type="ORF">H8K55_06545</name>
</gene>
<dbReference type="InterPro" id="IPR005545">
    <property type="entry name" value="YCII"/>
</dbReference>
<sequence>MISLKYLSLALFTSLLSFSALAQNPKYDAETARRLGADQRGMRSYVLVVLKTGPNKVAPGKERDEMFAGHFANITRLAAEGKLAVAGPFDGVEGWRGLFIFAVKDIEEAKQLTATDPVIIKGEMIAEYHKWYGSAAMMEVGRIHETLSEK</sequence>
<feature type="domain" description="YCII-related" evidence="3">
    <location>
        <begin position="47"/>
        <end position="123"/>
    </location>
</feature>
<evidence type="ECO:0000259" key="3">
    <source>
        <dbReference type="Pfam" id="PF03795"/>
    </source>
</evidence>
<dbReference type="Proteomes" id="UP000624279">
    <property type="component" value="Unassembled WGS sequence"/>
</dbReference>
<protein>
    <recommendedName>
        <fullName evidence="3">YCII-related domain-containing protein</fullName>
    </recommendedName>
</protein>
<keyword evidence="2" id="KW-0732">Signal</keyword>
<evidence type="ECO:0000256" key="2">
    <source>
        <dbReference type="SAM" id="SignalP"/>
    </source>
</evidence>